<gene>
    <name evidence="7" type="ORF">GGQ88_003956</name>
</gene>
<sequence length="215" mass="23824">MNNSSKQLTPEHKRSRGRPRDPGLEERVFDVALDIYGQGGWNGFSFDALAKSASVGKAALYSRWASRGDLLREALAARWISVDNIDNGSLREDLRQLAHSYMQTLTGPHGSIGLMLQADRQYEDVRIALEPYRERIMREARLLVRRAMTRGEIPTDVSPALILDVLIGAVSNRVSATPPQMRARLAETADRFIDDLVTILLRGVSSPQGVDAPGD</sequence>
<dbReference type="InterPro" id="IPR050109">
    <property type="entry name" value="HTH-type_TetR-like_transc_reg"/>
</dbReference>
<dbReference type="RefSeq" id="WP_183615117.1">
    <property type="nucleotide sequence ID" value="NZ_JACICY010000018.1"/>
</dbReference>
<dbReference type="InterPro" id="IPR011075">
    <property type="entry name" value="TetR_C"/>
</dbReference>
<dbReference type="EMBL" id="JACICY010000018">
    <property type="protein sequence ID" value="MBB3862654.1"/>
    <property type="molecule type" value="Genomic_DNA"/>
</dbReference>
<dbReference type="InterPro" id="IPR001647">
    <property type="entry name" value="HTH_TetR"/>
</dbReference>
<reference evidence="7 8" key="1">
    <citation type="submission" date="2020-08" db="EMBL/GenBank/DDBJ databases">
        <title>Genomic Encyclopedia of Type Strains, Phase IV (KMG-IV): sequencing the most valuable type-strain genomes for metagenomic binning, comparative biology and taxonomic classification.</title>
        <authorList>
            <person name="Goeker M."/>
        </authorList>
    </citation>
    <scope>NUCLEOTIDE SEQUENCE [LARGE SCALE GENOMIC DNA]</scope>
    <source>
        <strain evidence="7 8">DSM 14552</strain>
    </source>
</reference>
<dbReference type="SUPFAM" id="SSF48498">
    <property type="entry name" value="Tetracyclin repressor-like, C-terminal domain"/>
    <property type="match status" value="1"/>
</dbReference>
<evidence type="ECO:0000313" key="7">
    <source>
        <dbReference type="EMBL" id="MBB3862654.1"/>
    </source>
</evidence>
<keyword evidence="2 4" id="KW-0238">DNA-binding</keyword>
<dbReference type="Proteomes" id="UP000562395">
    <property type="component" value="Unassembled WGS sequence"/>
</dbReference>
<name>A0A7W6EYB0_9SPHN</name>
<proteinExistence type="predicted"/>
<dbReference type="Pfam" id="PF00440">
    <property type="entry name" value="TetR_N"/>
    <property type="match status" value="1"/>
</dbReference>
<evidence type="ECO:0000259" key="6">
    <source>
        <dbReference type="PROSITE" id="PS50977"/>
    </source>
</evidence>
<feature type="DNA-binding region" description="H-T-H motif" evidence="4">
    <location>
        <begin position="45"/>
        <end position="64"/>
    </location>
</feature>
<dbReference type="Pfam" id="PF16859">
    <property type="entry name" value="TetR_C_11"/>
    <property type="match status" value="1"/>
</dbReference>
<evidence type="ECO:0000256" key="4">
    <source>
        <dbReference type="PROSITE-ProRule" id="PRU00335"/>
    </source>
</evidence>
<keyword evidence="3" id="KW-0804">Transcription</keyword>
<evidence type="ECO:0000313" key="8">
    <source>
        <dbReference type="Proteomes" id="UP000562395"/>
    </source>
</evidence>
<dbReference type="PANTHER" id="PTHR30055:SF225">
    <property type="entry name" value="TRANSCRIPTIONAL REGULATORY PROTEIN-RELATED"/>
    <property type="match status" value="1"/>
</dbReference>
<evidence type="ECO:0000256" key="3">
    <source>
        <dbReference type="ARBA" id="ARBA00023163"/>
    </source>
</evidence>
<protein>
    <submittedName>
        <fullName evidence="7">AcrR family transcriptional regulator</fullName>
    </submittedName>
</protein>
<organism evidence="7 8">
    <name type="scientific">Novosphingobium hassiacum</name>
    <dbReference type="NCBI Taxonomy" id="173676"/>
    <lineage>
        <taxon>Bacteria</taxon>
        <taxon>Pseudomonadati</taxon>
        <taxon>Pseudomonadota</taxon>
        <taxon>Alphaproteobacteria</taxon>
        <taxon>Sphingomonadales</taxon>
        <taxon>Sphingomonadaceae</taxon>
        <taxon>Novosphingobium</taxon>
    </lineage>
</organism>
<dbReference type="Gene3D" id="1.10.10.60">
    <property type="entry name" value="Homeodomain-like"/>
    <property type="match status" value="1"/>
</dbReference>
<dbReference type="InterPro" id="IPR009057">
    <property type="entry name" value="Homeodomain-like_sf"/>
</dbReference>
<comment type="caution">
    <text evidence="7">The sequence shown here is derived from an EMBL/GenBank/DDBJ whole genome shotgun (WGS) entry which is preliminary data.</text>
</comment>
<keyword evidence="8" id="KW-1185">Reference proteome</keyword>
<dbReference type="GO" id="GO:0003700">
    <property type="term" value="F:DNA-binding transcription factor activity"/>
    <property type="evidence" value="ECO:0007669"/>
    <property type="project" value="TreeGrafter"/>
</dbReference>
<dbReference type="AlphaFoldDB" id="A0A7W6EYB0"/>
<evidence type="ECO:0000256" key="1">
    <source>
        <dbReference type="ARBA" id="ARBA00023015"/>
    </source>
</evidence>
<dbReference type="Gene3D" id="1.10.357.10">
    <property type="entry name" value="Tetracycline Repressor, domain 2"/>
    <property type="match status" value="1"/>
</dbReference>
<feature type="region of interest" description="Disordered" evidence="5">
    <location>
        <begin position="1"/>
        <end position="23"/>
    </location>
</feature>
<dbReference type="PANTHER" id="PTHR30055">
    <property type="entry name" value="HTH-TYPE TRANSCRIPTIONAL REGULATOR RUTR"/>
    <property type="match status" value="1"/>
</dbReference>
<keyword evidence="1" id="KW-0805">Transcription regulation</keyword>
<accession>A0A7W6EYB0</accession>
<dbReference type="GO" id="GO:0000976">
    <property type="term" value="F:transcription cis-regulatory region binding"/>
    <property type="evidence" value="ECO:0007669"/>
    <property type="project" value="TreeGrafter"/>
</dbReference>
<evidence type="ECO:0000256" key="2">
    <source>
        <dbReference type="ARBA" id="ARBA00023125"/>
    </source>
</evidence>
<evidence type="ECO:0000256" key="5">
    <source>
        <dbReference type="SAM" id="MobiDB-lite"/>
    </source>
</evidence>
<dbReference type="PROSITE" id="PS50977">
    <property type="entry name" value="HTH_TETR_2"/>
    <property type="match status" value="1"/>
</dbReference>
<dbReference type="SUPFAM" id="SSF46689">
    <property type="entry name" value="Homeodomain-like"/>
    <property type="match status" value="1"/>
</dbReference>
<feature type="domain" description="HTH tetR-type" evidence="6">
    <location>
        <begin position="22"/>
        <end position="82"/>
    </location>
</feature>
<dbReference type="InterPro" id="IPR036271">
    <property type="entry name" value="Tet_transcr_reg_TetR-rel_C_sf"/>
</dbReference>